<dbReference type="InterPro" id="IPR012340">
    <property type="entry name" value="NA-bd_OB-fold"/>
</dbReference>
<comment type="similarity">
    <text evidence="6">Belongs to the class I-like SAM-binding methyltransferase superfamily. RNA M5U methyltransferase family.</text>
</comment>
<dbReference type="OrthoDB" id="9804590at2"/>
<feature type="binding site" evidence="6">
    <location>
        <position position="312"/>
    </location>
    <ligand>
        <name>S-adenosyl-L-methionine</name>
        <dbReference type="ChEBI" id="CHEBI:59789"/>
    </ligand>
</feature>
<feature type="binding site" evidence="6">
    <location>
        <position position="283"/>
    </location>
    <ligand>
        <name>S-adenosyl-L-methionine</name>
        <dbReference type="ChEBI" id="CHEBI:59789"/>
    </ligand>
</feature>
<evidence type="ECO:0000256" key="3">
    <source>
        <dbReference type="ARBA" id="ARBA00022679"/>
    </source>
</evidence>
<dbReference type="PANTHER" id="PTHR11061:SF49">
    <property type="entry name" value="23S RRNA (URACIL(1939)-C(5))-METHYLTRANSFERASE RLMD"/>
    <property type="match status" value="1"/>
</dbReference>
<dbReference type="GO" id="GO:0070041">
    <property type="term" value="F:rRNA (uridine-C5-)-methyltransferase activity"/>
    <property type="evidence" value="ECO:0007669"/>
    <property type="project" value="TreeGrafter"/>
</dbReference>
<dbReference type="InterPro" id="IPR030391">
    <property type="entry name" value="MeTrfase_TrmA_CS"/>
</dbReference>
<feature type="binding site" evidence="6">
    <location>
        <position position="380"/>
    </location>
    <ligand>
        <name>S-adenosyl-L-methionine</name>
        <dbReference type="ChEBI" id="CHEBI:59789"/>
    </ligand>
</feature>
<dbReference type="Pfam" id="PF05958">
    <property type="entry name" value="tRNA_U5-meth_tr"/>
    <property type="match status" value="1"/>
</dbReference>
<keyword evidence="2 6" id="KW-0489">Methyltransferase</keyword>
<evidence type="ECO:0000256" key="7">
    <source>
        <dbReference type="PROSITE-ProRule" id="PRU10015"/>
    </source>
</evidence>
<dbReference type="Gene3D" id="3.40.50.150">
    <property type="entry name" value="Vaccinia Virus protein VP39"/>
    <property type="match status" value="1"/>
</dbReference>
<sequence length="450" mass="50718">MAQFYSSRKPTRKATARTKAPALKQQLVVGLDHQGRGVVRGERGVRFVRGALPNEVIDLQPQGKYDAQLLRIHRSADERVDAPCKYYDECGGCDLQHLAVSAQREHKQRVVRELLHKFAGVDAQHWLEPLTDHSLAYRRRLRLATHWDTKRRRFQLGLRAQASKTIVAMDNCVIAVPELNEFLEPLRTLLPQLKLVSMLGHIELLQTEQRLIVLRLQATPEEADRQALVTFANQHDVQVWLHCGAPDTMPTPLPCEKTTSEHSTPRYQTLGAELDFQPGDFLQAQATLSEKMVGQALAWLDPQAGEAILELYAGSGNFTIPLALAGAQITAIEGVPSMVQRLQRNAERYAVKVSAFHADLEQNWKAYPWAAKSYSKVLLDPARAGAPHAIREIAKLQPQRIIYVSCAPDTLARDAKVLVESGYHLRQAQIIDMFPQTHHIECLTWFEREA</sequence>
<dbReference type="PANTHER" id="PTHR11061">
    <property type="entry name" value="RNA M5U METHYLTRANSFERASE"/>
    <property type="match status" value="1"/>
</dbReference>
<dbReference type="SUPFAM" id="SSF53335">
    <property type="entry name" value="S-adenosyl-L-methionine-dependent methyltransferases"/>
    <property type="match status" value="1"/>
</dbReference>
<feature type="active site" evidence="7">
    <location>
        <position position="406"/>
    </location>
</feature>
<dbReference type="GO" id="GO:0051539">
    <property type="term" value="F:4 iron, 4 sulfur cluster binding"/>
    <property type="evidence" value="ECO:0007669"/>
    <property type="project" value="UniProtKB-KW"/>
</dbReference>
<proteinExistence type="inferred from homology"/>
<evidence type="ECO:0000256" key="2">
    <source>
        <dbReference type="ARBA" id="ARBA00022603"/>
    </source>
</evidence>
<dbReference type="InterPro" id="IPR029063">
    <property type="entry name" value="SAM-dependent_MTases_sf"/>
</dbReference>
<keyword evidence="1" id="KW-0408">Iron</keyword>
<dbReference type="CDD" id="cd02440">
    <property type="entry name" value="AdoMet_MTases"/>
    <property type="match status" value="1"/>
</dbReference>
<dbReference type="Proteomes" id="UP000287649">
    <property type="component" value="Unassembled WGS sequence"/>
</dbReference>
<dbReference type="AlphaFoldDB" id="A0A432Y4A6"/>
<dbReference type="GO" id="GO:0070475">
    <property type="term" value="P:rRNA base methylation"/>
    <property type="evidence" value="ECO:0007669"/>
    <property type="project" value="TreeGrafter"/>
</dbReference>
<dbReference type="PROSITE" id="PS01231">
    <property type="entry name" value="TRMA_2"/>
    <property type="match status" value="1"/>
</dbReference>
<keyword evidence="3 6" id="KW-0808">Transferase</keyword>
<evidence type="ECO:0000313" key="10">
    <source>
        <dbReference type="Proteomes" id="UP000287649"/>
    </source>
</evidence>
<dbReference type="NCBIfam" id="TIGR00479">
    <property type="entry name" value="rumA"/>
    <property type="match status" value="1"/>
</dbReference>
<organism evidence="9 10">
    <name type="scientific">Pseudidiomarina homiensis</name>
    <dbReference type="NCBI Taxonomy" id="364198"/>
    <lineage>
        <taxon>Bacteria</taxon>
        <taxon>Pseudomonadati</taxon>
        <taxon>Pseudomonadota</taxon>
        <taxon>Gammaproteobacteria</taxon>
        <taxon>Alteromonadales</taxon>
        <taxon>Idiomarinaceae</taxon>
        <taxon>Pseudidiomarina</taxon>
    </lineage>
</organism>
<name>A0A432Y4A6_9GAMM</name>
<evidence type="ECO:0000256" key="6">
    <source>
        <dbReference type="PROSITE-ProRule" id="PRU01024"/>
    </source>
</evidence>
<dbReference type="InterPro" id="IPR030390">
    <property type="entry name" value="MeTrfase_TrmA_AS"/>
</dbReference>
<evidence type="ECO:0000313" key="9">
    <source>
        <dbReference type="EMBL" id="RUO55808.1"/>
    </source>
</evidence>
<keyword evidence="1" id="KW-0479">Metal-binding</keyword>
<keyword evidence="4 6" id="KW-0949">S-adenosyl-L-methionine</keyword>
<dbReference type="Gene3D" id="2.40.50.140">
    <property type="entry name" value="Nucleic acid-binding proteins"/>
    <property type="match status" value="1"/>
</dbReference>
<keyword evidence="1" id="KW-0004">4Fe-4S</keyword>
<dbReference type="Gene3D" id="2.40.50.1070">
    <property type="match status" value="1"/>
</dbReference>
<dbReference type="PROSITE" id="PS01230">
    <property type="entry name" value="TRMA_1"/>
    <property type="match status" value="1"/>
</dbReference>
<feature type="active site" description="Nucleophile" evidence="6">
    <location>
        <position position="406"/>
    </location>
</feature>
<gene>
    <name evidence="9" type="ORF">CWI70_03230</name>
</gene>
<dbReference type="InterPro" id="IPR010280">
    <property type="entry name" value="U5_MeTrfase_fam"/>
</dbReference>
<reference evidence="10" key="1">
    <citation type="journal article" date="2018" name="Front. Microbiol.">
        <title>Genome-Based Analysis Reveals the Taxonomy and Diversity of the Family Idiomarinaceae.</title>
        <authorList>
            <person name="Liu Y."/>
            <person name="Lai Q."/>
            <person name="Shao Z."/>
        </authorList>
    </citation>
    <scope>NUCLEOTIDE SEQUENCE [LARGE SCALE GENOMIC DNA]</scope>
    <source>
        <strain evidence="10">PO-M2</strain>
    </source>
</reference>
<feature type="region of interest" description="Disordered" evidence="8">
    <location>
        <begin position="1"/>
        <end position="20"/>
    </location>
</feature>
<evidence type="ECO:0000256" key="5">
    <source>
        <dbReference type="ARBA" id="ARBA00023014"/>
    </source>
</evidence>
<keyword evidence="10" id="KW-1185">Reference proteome</keyword>
<dbReference type="PROSITE" id="PS51687">
    <property type="entry name" value="SAM_MT_RNA_M5U"/>
    <property type="match status" value="1"/>
</dbReference>
<evidence type="ECO:0000256" key="4">
    <source>
        <dbReference type="ARBA" id="ARBA00022691"/>
    </source>
</evidence>
<keyword evidence="5" id="KW-0411">Iron-sulfur</keyword>
<feature type="binding site" evidence="6">
    <location>
        <position position="333"/>
    </location>
    <ligand>
        <name>S-adenosyl-L-methionine</name>
        <dbReference type="ChEBI" id="CHEBI:59789"/>
    </ligand>
</feature>
<accession>A0A432Y4A6</accession>
<comment type="caution">
    <text evidence="9">The sequence shown here is derived from an EMBL/GenBank/DDBJ whole genome shotgun (WGS) entry which is preliminary data.</text>
</comment>
<protein>
    <submittedName>
        <fullName evidence="9">23S rRNA (Uracil(1939)-C(5))-methyltransferase RlmD</fullName>
    </submittedName>
</protein>
<dbReference type="RefSeq" id="WP_126770510.1">
    <property type="nucleotide sequence ID" value="NZ_PIPX01000001.1"/>
</dbReference>
<evidence type="ECO:0000256" key="1">
    <source>
        <dbReference type="ARBA" id="ARBA00022485"/>
    </source>
</evidence>
<dbReference type="EMBL" id="PIPX01000001">
    <property type="protein sequence ID" value="RUO55808.1"/>
    <property type="molecule type" value="Genomic_DNA"/>
</dbReference>
<evidence type="ECO:0000256" key="8">
    <source>
        <dbReference type="SAM" id="MobiDB-lite"/>
    </source>
</evidence>